<dbReference type="Proteomes" id="UP000191901">
    <property type="component" value="Chromosome"/>
</dbReference>
<gene>
    <name evidence="1" type="ORF">XM38_011910</name>
</gene>
<dbReference type="RefSeq" id="WP_137455018.1">
    <property type="nucleotide sequence ID" value="NZ_CP021983.2"/>
</dbReference>
<reference evidence="1 2" key="1">
    <citation type="journal article" date="2016" name="Biochim. Biophys. Acta">
        <title>Characterization of red-shifted phycobilisomes isolated from the chlorophyll f-containing cyanobacterium Halomicronema hongdechloris.</title>
        <authorList>
            <person name="Li Y."/>
            <person name="Lin Y."/>
            <person name="Garvey C.J."/>
            <person name="Birch D."/>
            <person name="Corkery R.W."/>
            <person name="Loughlin P.C."/>
            <person name="Scheer H."/>
            <person name="Willows R.D."/>
            <person name="Chen M."/>
        </authorList>
    </citation>
    <scope>NUCLEOTIDE SEQUENCE [LARGE SCALE GENOMIC DNA]</scope>
    <source>
        <strain evidence="1 2">C2206</strain>
    </source>
</reference>
<dbReference type="AlphaFoldDB" id="A0A1Z3HIY7"/>
<sequence length="95" mass="10658">MRKSIAIIGISIVAVLSFNLIIPQAGCACIDAAVYADGTVVWLKDETTVNPDGTIRFKDGHTIKPGFWERLYYRNYLKRPKVTMPGELRDKSKSK</sequence>
<organism evidence="1 2">
    <name type="scientific">Halomicronema hongdechloris C2206</name>
    <dbReference type="NCBI Taxonomy" id="1641165"/>
    <lineage>
        <taxon>Bacteria</taxon>
        <taxon>Bacillati</taxon>
        <taxon>Cyanobacteriota</taxon>
        <taxon>Cyanophyceae</taxon>
        <taxon>Nodosilineales</taxon>
        <taxon>Nodosilineaceae</taxon>
        <taxon>Halomicronema</taxon>
    </lineage>
</organism>
<proteinExistence type="predicted"/>
<evidence type="ECO:0000313" key="1">
    <source>
        <dbReference type="EMBL" id="ASC70255.1"/>
    </source>
</evidence>
<dbReference type="EMBL" id="CP021983">
    <property type="protein sequence ID" value="ASC70255.1"/>
    <property type="molecule type" value="Genomic_DNA"/>
</dbReference>
<protein>
    <submittedName>
        <fullName evidence="1">Uncharacterized protein</fullName>
    </submittedName>
</protein>
<evidence type="ECO:0000313" key="2">
    <source>
        <dbReference type="Proteomes" id="UP000191901"/>
    </source>
</evidence>
<keyword evidence="2" id="KW-1185">Reference proteome</keyword>
<name>A0A1Z3HIY7_9CYAN</name>
<dbReference type="PROSITE" id="PS51257">
    <property type="entry name" value="PROKAR_LIPOPROTEIN"/>
    <property type="match status" value="1"/>
</dbReference>
<dbReference type="KEGG" id="hhg:XM38_011910"/>
<accession>A0A1Z3HIY7</accession>